<evidence type="ECO:0000313" key="4">
    <source>
        <dbReference type="Proteomes" id="UP000037696"/>
    </source>
</evidence>
<dbReference type="Proteomes" id="UP000037696">
    <property type="component" value="Unassembled WGS sequence"/>
</dbReference>
<dbReference type="PANTHER" id="PTHR24180">
    <property type="entry name" value="CYCLIN-DEPENDENT KINASE INHIBITOR 2C-RELATED"/>
    <property type="match status" value="1"/>
</dbReference>
<evidence type="ECO:0000256" key="2">
    <source>
        <dbReference type="ARBA" id="ARBA00023043"/>
    </source>
</evidence>
<accession>A0A0M8P923</accession>
<name>A0A0M8P923_9EURO</name>
<proteinExistence type="predicted"/>
<dbReference type="PANTHER" id="PTHR24180:SF45">
    <property type="entry name" value="POLY [ADP-RIBOSE] POLYMERASE TANKYRASE"/>
    <property type="match status" value="1"/>
</dbReference>
<evidence type="ECO:0000313" key="3">
    <source>
        <dbReference type="EMBL" id="KOS47648.1"/>
    </source>
</evidence>
<gene>
    <name evidence="3" type="ORF">ACN38_g1370</name>
</gene>
<keyword evidence="1" id="KW-0677">Repeat</keyword>
<dbReference type="InterPro" id="IPR051637">
    <property type="entry name" value="Ank_repeat_dom-contain_49"/>
</dbReference>
<keyword evidence="2" id="KW-0040">ANK repeat</keyword>
<keyword evidence="4" id="KW-1185">Reference proteome</keyword>
<dbReference type="EMBL" id="LHQQ01000013">
    <property type="protein sequence ID" value="KOS47648.1"/>
    <property type="molecule type" value="Genomic_DNA"/>
</dbReference>
<dbReference type="OrthoDB" id="21416at2759"/>
<dbReference type="SUPFAM" id="SSF48403">
    <property type="entry name" value="Ankyrin repeat"/>
    <property type="match status" value="1"/>
</dbReference>
<organism evidence="3 4">
    <name type="scientific">Penicillium nordicum</name>
    <dbReference type="NCBI Taxonomy" id="229535"/>
    <lineage>
        <taxon>Eukaryota</taxon>
        <taxon>Fungi</taxon>
        <taxon>Dikarya</taxon>
        <taxon>Ascomycota</taxon>
        <taxon>Pezizomycotina</taxon>
        <taxon>Eurotiomycetes</taxon>
        <taxon>Eurotiomycetidae</taxon>
        <taxon>Eurotiales</taxon>
        <taxon>Aspergillaceae</taxon>
        <taxon>Penicillium</taxon>
    </lineage>
</organism>
<protein>
    <submittedName>
        <fullName evidence="3">Uncharacterized protein</fullName>
    </submittedName>
</protein>
<dbReference type="Gene3D" id="1.25.40.20">
    <property type="entry name" value="Ankyrin repeat-containing domain"/>
    <property type="match status" value="2"/>
</dbReference>
<comment type="caution">
    <text evidence="3">The sequence shown here is derived from an EMBL/GenBank/DDBJ whole genome shotgun (WGS) entry which is preliminary data.</text>
</comment>
<dbReference type="InterPro" id="IPR036770">
    <property type="entry name" value="Ankyrin_rpt-contain_sf"/>
</dbReference>
<dbReference type="STRING" id="229535.A0A0M8P923"/>
<evidence type="ECO:0000256" key="1">
    <source>
        <dbReference type="ARBA" id="ARBA00022737"/>
    </source>
</evidence>
<dbReference type="AlphaFoldDB" id="A0A0M8P923"/>
<reference evidence="3 4" key="1">
    <citation type="submission" date="2015-08" db="EMBL/GenBank/DDBJ databases">
        <title>Genome sequencing of Penicillium nordicum.</title>
        <authorList>
            <person name="Nguyen H.D."/>
            <person name="Seifert K.A."/>
        </authorList>
    </citation>
    <scope>NUCLEOTIDE SEQUENCE [LARGE SCALE GENOMIC DNA]</scope>
    <source>
        <strain evidence="3 4">DAOMC 185683</strain>
    </source>
</reference>
<sequence length="566" mass="63182">MLLEVRDIAALELYEAVGEGRIDRVESLLAAGVEPNARFDNLESVFTGVAEDWASEDKSSRPPLFNLDQTEQPALRRATGESEGSCSYLDKPKATRLMNALLQHGADPYALYRQPILKYRYVRLYPGQTRDEEVDDEATDLDRMSFARRGIMEKALGLERKHRDLEQGVYDPSRDEFIGDFEGSLDDVIEYLDLPVNYGVRSVVHALLEGGMFVQPIFDFLGDTLDVERRDPQGRTLFLAACRSRVGPDAATSGVYGGLSTINYDTGIHENPYPQAENLWREFEAKNSKACTGPTFLSFFISRGADLLAVDNYGKNALHLLFTYTDCAWIGLPPPIDTTLAHLIKTCPSLINQPDKAGSYPLHLAIWRMNSIMIPARDSPASIYHFETAVDSLLAANADTAVRDGRGNTLLHYLAGSRLGERDRMGDGQRRFLRRFLKDGVDPRARNAAGMTALEIFCTVSYDEFGDEGFYDRYFAIAQDVIGQFEKAGYNIQETNAKGQTLLHLVAGITSSEGISWSAWPWFQLLRSKGLDPMAKDGEGKTPIDIAEENESINVWLLEERESIVA</sequence>